<keyword evidence="4" id="KW-1185">Reference proteome</keyword>
<feature type="chain" id="PRO_5016457969" description="Fibronectin type-III domain-containing protein" evidence="1">
    <location>
        <begin position="26"/>
        <end position="540"/>
    </location>
</feature>
<dbReference type="InterPro" id="IPR013783">
    <property type="entry name" value="Ig-like_fold"/>
</dbReference>
<proteinExistence type="predicted"/>
<evidence type="ECO:0000313" key="4">
    <source>
        <dbReference type="Proteomes" id="UP000250079"/>
    </source>
</evidence>
<dbReference type="InterPro" id="IPR003961">
    <property type="entry name" value="FN3_dom"/>
</dbReference>
<dbReference type="PROSITE" id="PS50853">
    <property type="entry name" value="FN3"/>
    <property type="match status" value="1"/>
</dbReference>
<dbReference type="EMBL" id="CP018632">
    <property type="protein sequence ID" value="ASJ72814.1"/>
    <property type="molecule type" value="Genomic_DNA"/>
</dbReference>
<dbReference type="Gene3D" id="2.60.40.10">
    <property type="entry name" value="Immunoglobulins"/>
    <property type="match status" value="2"/>
</dbReference>
<evidence type="ECO:0000259" key="2">
    <source>
        <dbReference type="PROSITE" id="PS50853"/>
    </source>
</evidence>
<organism evidence="3 4">
    <name type="scientific">Granulosicoccus antarcticus IMCC3135</name>
    <dbReference type="NCBI Taxonomy" id="1192854"/>
    <lineage>
        <taxon>Bacteria</taxon>
        <taxon>Pseudomonadati</taxon>
        <taxon>Pseudomonadota</taxon>
        <taxon>Gammaproteobacteria</taxon>
        <taxon>Chromatiales</taxon>
        <taxon>Granulosicoccaceae</taxon>
        <taxon>Granulosicoccus</taxon>
    </lineage>
</organism>
<dbReference type="KEGG" id="gai:IMCC3135_13645"/>
<gene>
    <name evidence="3" type="ORF">IMCC3135_13645</name>
</gene>
<dbReference type="RefSeq" id="WP_157735967.1">
    <property type="nucleotide sequence ID" value="NZ_CP018632.1"/>
</dbReference>
<feature type="domain" description="Fibronectin type-III" evidence="2">
    <location>
        <begin position="29"/>
        <end position="118"/>
    </location>
</feature>
<dbReference type="CDD" id="cd00063">
    <property type="entry name" value="FN3"/>
    <property type="match status" value="1"/>
</dbReference>
<keyword evidence="1" id="KW-0732">Signal</keyword>
<accession>A0A2Z2P081</accession>
<dbReference type="SMART" id="SM00060">
    <property type="entry name" value="FN3"/>
    <property type="match status" value="2"/>
</dbReference>
<dbReference type="SUPFAM" id="SSF49265">
    <property type="entry name" value="Fibronectin type III"/>
    <property type="match status" value="1"/>
</dbReference>
<evidence type="ECO:0000256" key="1">
    <source>
        <dbReference type="SAM" id="SignalP"/>
    </source>
</evidence>
<feature type="signal peptide" evidence="1">
    <location>
        <begin position="1"/>
        <end position="25"/>
    </location>
</feature>
<protein>
    <recommendedName>
        <fullName evidence="2">Fibronectin type-III domain-containing protein</fullName>
    </recommendedName>
</protein>
<dbReference type="AlphaFoldDB" id="A0A2Z2P081"/>
<dbReference type="OrthoDB" id="6845000at2"/>
<dbReference type="InterPro" id="IPR036116">
    <property type="entry name" value="FN3_sf"/>
</dbReference>
<reference evidence="3 4" key="1">
    <citation type="submission" date="2016-12" db="EMBL/GenBank/DDBJ databases">
        <authorList>
            <person name="Song W.-J."/>
            <person name="Kurnit D.M."/>
        </authorList>
    </citation>
    <scope>NUCLEOTIDE SEQUENCE [LARGE SCALE GENOMIC DNA]</scope>
    <source>
        <strain evidence="3 4">IMCC3135</strain>
    </source>
</reference>
<sequence length="540" mass="59307">MNSTGRVRHSVVLTTGILLSASALADTTAPGNLRYAVYSNTAAELFWDRASTDDGYVSGYEITRNGEVLDMRDGLSLFITDLQPGTENVFAITSISSVGERSTSVSASIDTGSATPPFNSAALAAPTGLRSNRYSSQAFELFWDRVEGQAYQYDVEINGTAAGSTDGTSFFVGDETLYRDESGELQVTLVARNAAGASSAQSLLALTAGDGNGVPDDGEDEPPVAGDDALLSLEGAGSLLQELTSLMRNNGLTEHLGTLIYLNSIDGNNYSSVEVLENTSNTFYTSDALYRRECVDGGSVKHRVEWSYHLFYKHSYNVSDCRFPDYRLVSGFGTYTNEYDGYVYIGNRWTGYRGEFDALVVEQGDTRETMTASLIQNKTAQGQFRPGDPDNVRRYLRIEDGEYDYEQGDVEVQVRDWSHRFNRYDPNTGENAFNRLNSTFTVSASWTDGQTLDIDAVFDGRGEEAPWFDSGRLHIVSDNGDTLEVLAGTGDPETYQLVSTVNGVTVSEIRRWDVNGCELVNTTWQQDLEREQCVFMPPLG</sequence>
<name>A0A2Z2P081_9GAMM</name>
<evidence type="ECO:0000313" key="3">
    <source>
        <dbReference type="EMBL" id="ASJ72814.1"/>
    </source>
</evidence>
<dbReference type="Proteomes" id="UP000250079">
    <property type="component" value="Chromosome"/>
</dbReference>